<dbReference type="GO" id="GO:0006611">
    <property type="term" value="P:protein export from nucleus"/>
    <property type="evidence" value="ECO:0007669"/>
    <property type="project" value="InterPro"/>
</dbReference>
<dbReference type="InterPro" id="IPR016024">
    <property type="entry name" value="ARM-type_fold"/>
</dbReference>
<dbReference type="PANTHER" id="PTHR11223:SF3">
    <property type="entry name" value="EXPORTIN-5"/>
    <property type="match status" value="1"/>
</dbReference>
<accession>A0AAX4J8N7</accession>
<dbReference type="Pfam" id="PF18787">
    <property type="entry name" value="CRM1_repeat_3"/>
    <property type="match status" value="1"/>
</dbReference>
<dbReference type="GO" id="GO:0031267">
    <property type="term" value="F:small GTPase binding"/>
    <property type="evidence" value="ECO:0007669"/>
    <property type="project" value="InterPro"/>
</dbReference>
<dbReference type="Pfam" id="PF08389">
    <property type="entry name" value="Xpo1"/>
    <property type="match status" value="1"/>
</dbReference>
<dbReference type="InterPro" id="IPR001494">
    <property type="entry name" value="Importin-beta_N"/>
</dbReference>
<evidence type="ECO:0000259" key="6">
    <source>
        <dbReference type="PROSITE" id="PS50166"/>
    </source>
</evidence>
<dbReference type="InterPro" id="IPR013598">
    <property type="entry name" value="Exportin-1/Importin-b-like"/>
</dbReference>
<dbReference type="GO" id="GO:0005634">
    <property type="term" value="C:nucleus"/>
    <property type="evidence" value="ECO:0007669"/>
    <property type="project" value="UniProtKB-SubCell"/>
</dbReference>
<comment type="subcellular location">
    <subcellularLocation>
        <location evidence="1">Nucleus</location>
    </subcellularLocation>
</comment>
<dbReference type="InterPro" id="IPR045065">
    <property type="entry name" value="XPO1/5"/>
</dbReference>
<sequence>MQDILNPDKDFNVTLFDEIVLNANDPTSPRKSEAEGILLKFKKLSTSCTKVHLILQYSTFQQSHYVALQILEETVKSKWYVLDEENKRKIREYVFQLVIEKTKGNCQNYVIQELNRIIVEIAKRDWPKRWPNFILDLIDVSTNISMGVCKNTLEIIKKLNNDINMKGDDRISTVKRRILKNQMKMEFPTIFNFIKRILEYSKVNAVDDILLEATLSTFSGLISSMPVDFIFLTDIVELLCEHINSAYSDTCLICLIEIVDLGKDKTNFKNVNLINANEEKIWIIFTSAFQFLESYMKKFSQEKVFEMYRHMESPEKNFIFRISQLFASIFEIYTTCLEYKNIQTVRIALEHMILFSRINDSKIFLVLFEMWNKFVFDLYTEFPFNNKEPRRNLRRFEYKGVLAQLLNCLVEKMPRPEEVFIMVDEYGEIIKNKLIETDQIEFYKKMKSCFYHLAFLIEDEMKRYFISKTGAQLEDKELDWAKINRLCWSIGCISGVFTEESERDFFVSVLKYLLVLCDMREKRSDKAVIASNIMFVIGQFHRFLVHNKSFLKTVVKKLFEFMDESNEGVKDMACDNFSKIAERCPREFLLQRENNMIFLVYILENINDITKSLEFYQKRFVYEAVLNIIKEIPREENNKETILKNIQKLMFSICDINIFSEEYFSILESQISEVSNLKMIIHVLKSHALIYKFVPFACESSYETLFPLYFRLYDLCNNFMISSGNSDVVINSKAAKSALVELFIEIVDGKFVKDLFITQLCEKIIFDFNNNPKYKDPSILALAISIIKNIQRENNIQYVQIELFFISALLRPSIPYAMKADENPEISLNYLKLVETFIDSSFISFYSNIYNSDVFTPIYNSILNAITSMREISDVALKILISLFTKCFENNQMAFFAQNFTITMENLLGIIFDKDTKHSFILQVSLLSLMINISQRIPSLDGQNQNSLVLSNHMLSLFSQNFSNITEKNLKIFISGLFELSKNEEFFREHLEDFSVKIFEFGTDEDIEEEMALLNERIVKSQETKQ</sequence>
<dbReference type="InterPro" id="IPR041235">
    <property type="entry name" value="Exp1_repeat_2"/>
</dbReference>
<keyword evidence="3" id="KW-0813">Transport</keyword>
<evidence type="ECO:0000256" key="3">
    <source>
        <dbReference type="ARBA" id="ARBA00022448"/>
    </source>
</evidence>
<evidence type="ECO:0000256" key="5">
    <source>
        <dbReference type="ARBA" id="ARBA00023242"/>
    </source>
</evidence>
<protein>
    <submittedName>
        <fullName evidence="7">Exportin-1 (CRM1)</fullName>
    </submittedName>
</protein>
<dbReference type="InterPro" id="IPR040485">
    <property type="entry name" value="XPO1_repeat_3"/>
</dbReference>
<dbReference type="GO" id="GO:0003723">
    <property type="term" value="F:RNA binding"/>
    <property type="evidence" value="ECO:0007669"/>
    <property type="project" value="TreeGrafter"/>
</dbReference>
<evidence type="ECO:0000256" key="2">
    <source>
        <dbReference type="ARBA" id="ARBA00009466"/>
    </source>
</evidence>
<dbReference type="PROSITE" id="PS50166">
    <property type="entry name" value="IMPORTIN_B_NT"/>
    <property type="match status" value="1"/>
</dbReference>
<organism evidence="7 8">
    <name type="scientific">Vairimorpha necatrix</name>
    <dbReference type="NCBI Taxonomy" id="6039"/>
    <lineage>
        <taxon>Eukaryota</taxon>
        <taxon>Fungi</taxon>
        <taxon>Fungi incertae sedis</taxon>
        <taxon>Microsporidia</taxon>
        <taxon>Nosematidae</taxon>
        <taxon>Vairimorpha</taxon>
    </lineage>
</organism>
<keyword evidence="5" id="KW-0539">Nucleus</keyword>
<dbReference type="RefSeq" id="XP_065328497.1">
    <property type="nucleotide sequence ID" value="XM_065472425.1"/>
</dbReference>
<dbReference type="PANTHER" id="PTHR11223">
    <property type="entry name" value="EXPORTIN 1/5"/>
    <property type="match status" value="1"/>
</dbReference>
<dbReference type="GeneID" id="90540154"/>
<proteinExistence type="inferred from homology"/>
<dbReference type="Pfam" id="PF03810">
    <property type="entry name" value="IBN_N"/>
    <property type="match status" value="1"/>
</dbReference>
<reference evidence="7" key="1">
    <citation type="journal article" date="2024" name="BMC Genomics">
        <title>Functional annotation of a divergent genome using sequence and structure-based similarity.</title>
        <authorList>
            <person name="Svedberg D."/>
            <person name="Winiger R.R."/>
            <person name="Berg A."/>
            <person name="Sharma H."/>
            <person name="Tellgren-Roth C."/>
            <person name="Debrunner-Vossbrinck B.A."/>
            <person name="Vossbrinck C.R."/>
            <person name="Barandun J."/>
        </authorList>
    </citation>
    <scope>NUCLEOTIDE SEQUENCE</scope>
    <source>
        <strain evidence="7">Illinois isolate</strain>
    </source>
</reference>
<keyword evidence="8" id="KW-1185">Reference proteome</keyword>
<dbReference type="GO" id="GO:0005049">
    <property type="term" value="F:nuclear export signal receptor activity"/>
    <property type="evidence" value="ECO:0007669"/>
    <property type="project" value="InterPro"/>
</dbReference>
<dbReference type="InterPro" id="IPR014877">
    <property type="entry name" value="XPO1_C_dom"/>
</dbReference>
<evidence type="ECO:0000313" key="8">
    <source>
        <dbReference type="Proteomes" id="UP001334084"/>
    </source>
</evidence>
<dbReference type="EMBL" id="CP142726">
    <property type="protein sequence ID" value="WUR02352.1"/>
    <property type="molecule type" value="Genomic_DNA"/>
</dbReference>
<dbReference type="SMART" id="SM01102">
    <property type="entry name" value="CRM1_C"/>
    <property type="match status" value="1"/>
</dbReference>
<evidence type="ECO:0000313" key="7">
    <source>
        <dbReference type="EMBL" id="WUR02352.1"/>
    </source>
</evidence>
<dbReference type="GO" id="GO:0006405">
    <property type="term" value="P:RNA export from nucleus"/>
    <property type="evidence" value="ECO:0007669"/>
    <property type="project" value="TreeGrafter"/>
</dbReference>
<dbReference type="AlphaFoldDB" id="A0AAX4J8N7"/>
<evidence type="ECO:0000256" key="4">
    <source>
        <dbReference type="ARBA" id="ARBA00022927"/>
    </source>
</evidence>
<dbReference type="SUPFAM" id="SSF48371">
    <property type="entry name" value="ARM repeat"/>
    <property type="match status" value="1"/>
</dbReference>
<dbReference type="GO" id="GO:0005737">
    <property type="term" value="C:cytoplasm"/>
    <property type="evidence" value="ECO:0007669"/>
    <property type="project" value="TreeGrafter"/>
</dbReference>
<name>A0AAX4J8N7_9MICR</name>
<dbReference type="Gene3D" id="1.25.10.10">
    <property type="entry name" value="Leucine-rich Repeat Variant"/>
    <property type="match status" value="1"/>
</dbReference>
<dbReference type="GO" id="GO:0042565">
    <property type="term" value="C:RNA nuclear export complex"/>
    <property type="evidence" value="ECO:0007669"/>
    <property type="project" value="TreeGrafter"/>
</dbReference>
<keyword evidence="4" id="KW-0653">Protein transport</keyword>
<feature type="domain" description="Importin N-terminal" evidence="6">
    <location>
        <begin position="34"/>
        <end position="100"/>
    </location>
</feature>
<evidence type="ECO:0000256" key="1">
    <source>
        <dbReference type="ARBA" id="ARBA00004123"/>
    </source>
</evidence>
<dbReference type="KEGG" id="vnx:VNE69_01290"/>
<dbReference type="Pfam" id="PF18784">
    <property type="entry name" value="CRM1_repeat_2"/>
    <property type="match status" value="1"/>
</dbReference>
<gene>
    <name evidence="7" type="ORF">VNE69_01290</name>
</gene>
<dbReference type="Proteomes" id="UP001334084">
    <property type="component" value="Chromosome 1"/>
</dbReference>
<dbReference type="InterPro" id="IPR011989">
    <property type="entry name" value="ARM-like"/>
</dbReference>
<comment type="similarity">
    <text evidence="2">Belongs to the exportin family.</text>
</comment>
<dbReference type="Pfam" id="PF08767">
    <property type="entry name" value="CRM1_C"/>
    <property type="match status" value="1"/>
</dbReference>
<dbReference type="SMART" id="SM00913">
    <property type="entry name" value="IBN_N"/>
    <property type="match status" value="1"/>
</dbReference>